<dbReference type="EMBL" id="VRMN01000003">
    <property type="protein sequence ID" value="KAA8495546.1"/>
    <property type="molecule type" value="Genomic_DNA"/>
</dbReference>
<organism evidence="11 12">
    <name type="scientific">Porphyridium purpureum</name>
    <name type="common">Red alga</name>
    <name type="synonym">Porphyridium cruentum</name>
    <dbReference type="NCBI Taxonomy" id="35688"/>
    <lineage>
        <taxon>Eukaryota</taxon>
        <taxon>Rhodophyta</taxon>
        <taxon>Bangiophyceae</taxon>
        <taxon>Porphyridiales</taxon>
        <taxon>Porphyridiaceae</taxon>
        <taxon>Porphyridium</taxon>
    </lineage>
</organism>
<reference evidence="12" key="1">
    <citation type="journal article" date="2019" name="Nat. Commun.">
        <title>Expansion of phycobilisome linker gene families in mesophilic red algae.</title>
        <authorList>
            <person name="Lee J."/>
            <person name="Kim D."/>
            <person name="Bhattacharya D."/>
            <person name="Yoon H.S."/>
        </authorList>
    </citation>
    <scope>NUCLEOTIDE SEQUENCE [LARGE SCALE GENOMIC DNA]</scope>
    <source>
        <strain evidence="12">CCMP 1328</strain>
    </source>
</reference>
<feature type="compositionally biased region" description="Gly residues" evidence="9">
    <location>
        <begin position="488"/>
        <end position="500"/>
    </location>
</feature>
<keyword evidence="6" id="KW-0539">Nucleus</keyword>
<dbReference type="InterPro" id="IPR024166">
    <property type="entry name" value="rRNA_assembly_KRR1"/>
</dbReference>
<keyword evidence="5" id="KW-0694">RNA-binding</keyword>
<sequence length="602" mass="66826">MGSKSCIEQEHAFALLPFIVRFPESPSCHSPRPGQSFAKNPSKKHRDCAQNCRTTENAHRHHNPHRRAEGGAGSVAPRNGGNRRALGAGRVPLAQDTEMRLRRRMLSKSMKAARAHSLALRVSLCPCAPVVVTLCRTVSASDERTLRTVRQLDAAQAYTPPSCTSRHQHRCTPTPARRSPREVCAVEVPSAMAAAAATSVPGDDAGASEGASGPSAELPKNKRYRKDKPWDVDGIDHWKVEQFDKEHASGSFLETSTFSTLFPVYREKYLREVWPAVTKMLEAHGIAATLNLIDGSMTVSTTKDTYDPFIILKARDLLKLLSRSVPLAQAAKVLSDEMQCDVIKIGGMVRNKQRFVKRRQRLIGPHGSTLKAIELLTDCYILVQGNTVSVMGPYKGLKTVRKIVEDCMHNIHPVYNVKTLMIKRELAKDPSLANESWDRFLPKFKKKNQRKKREASAEVGRPSKSHEARRQPSVQQTAGAEVPDEPEGGLGPEGTRPGGMKGKEDKKKKTKSVFPPLPAESKIDKMLESGEYFMSEQARKRAKEKERAKEAAIVKKSKMASRNAEFVAPTVSQEKAMRKSKKSGIQESWKYDVPCNRLALES</sequence>
<dbReference type="GO" id="GO:0003723">
    <property type="term" value="F:RNA binding"/>
    <property type="evidence" value="ECO:0007669"/>
    <property type="project" value="UniProtKB-KW"/>
</dbReference>
<evidence type="ECO:0000259" key="10">
    <source>
        <dbReference type="SMART" id="SM00322"/>
    </source>
</evidence>
<dbReference type="InterPro" id="IPR036612">
    <property type="entry name" value="KH_dom_type_1_sf"/>
</dbReference>
<evidence type="ECO:0000256" key="2">
    <source>
        <dbReference type="ARBA" id="ARBA00009344"/>
    </source>
</evidence>
<evidence type="ECO:0000256" key="5">
    <source>
        <dbReference type="ARBA" id="ARBA00022884"/>
    </source>
</evidence>
<evidence type="ECO:0000256" key="6">
    <source>
        <dbReference type="ARBA" id="ARBA00023242"/>
    </source>
</evidence>
<proteinExistence type="inferred from homology"/>
<dbReference type="PANTHER" id="PTHR12581:SF0">
    <property type="entry name" value="KRR1 SMALL SUBUNIT PROCESSOME COMPONENT HOMOLOG"/>
    <property type="match status" value="1"/>
</dbReference>
<comment type="caution">
    <text evidence="11">The sequence shown here is derived from an EMBL/GenBank/DDBJ whole genome shotgun (WGS) entry which is preliminary data.</text>
</comment>
<dbReference type="SUPFAM" id="SSF54791">
    <property type="entry name" value="Eukaryotic type KH-domain (KH-domain type I)"/>
    <property type="match status" value="1"/>
</dbReference>
<dbReference type="Proteomes" id="UP000324585">
    <property type="component" value="Unassembled WGS sequence"/>
</dbReference>
<dbReference type="Gene3D" id="3.30.1370.10">
    <property type="entry name" value="K Homology domain, type 1"/>
    <property type="match status" value="2"/>
</dbReference>
<feature type="compositionally biased region" description="Low complexity" evidence="9">
    <location>
        <begin position="78"/>
        <end position="87"/>
    </location>
</feature>
<evidence type="ECO:0000256" key="9">
    <source>
        <dbReference type="SAM" id="MobiDB-lite"/>
    </source>
</evidence>
<dbReference type="CDD" id="cd22393">
    <property type="entry name" value="KH-I_KRR1_rpt1"/>
    <property type="match status" value="1"/>
</dbReference>
<evidence type="ECO:0000256" key="1">
    <source>
        <dbReference type="ARBA" id="ARBA00004604"/>
    </source>
</evidence>
<dbReference type="SMART" id="SM00322">
    <property type="entry name" value="KH"/>
    <property type="match status" value="1"/>
</dbReference>
<dbReference type="InterPro" id="IPR048549">
    <property type="entry name" value="KRR1-like_KH2_euk"/>
</dbReference>
<evidence type="ECO:0000256" key="7">
    <source>
        <dbReference type="ARBA" id="ARBA00023274"/>
    </source>
</evidence>
<protein>
    <recommendedName>
        <fullName evidence="8">KRR-R motif-containing protein 1</fullName>
    </recommendedName>
</protein>
<comment type="subcellular location">
    <subcellularLocation>
        <location evidence="1">Nucleus</location>
        <location evidence="1">Nucleolus</location>
    </subcellularLocation>
</comment>
<feature type="region of interest" description="Disordered" evidence="9">
    <location>
        <begin position="195"/>
        <end position="226"/>
    </location>
</feature>
<feature type="region of interest" description="Disordered" evidence="9">
    <location>
        <begin position="443"/>
        <end position="521"/>
    </location>
</feature>
<dbReference type="Pfam" id="PF21800">
    <property type="entry name" value="KH_KRR1_2nd"/>
    <property type="match status" value="1"/>
</dbReference>
<dbReference type="InterPro" id="IPR048548">
    <property type="entry name" value="KRR1-like_KH2"/>
</dbReference>
<evidence type="ECO:0000256" key="4">
    <source>
        <dbReference type="ARBA" id="ARBA00022552"/>
    </source>
</evidence>
<dbReference type="InterPro" id="IPR004087">
    <property type="entry name" value="KH_dom"/>
</dbReference>
<dbReference type="GO" id="GO:0006364">
    <property type="term" value="P:rRNA processing"/>
    <property type="evidence" value="ECO:0007669"/>
    <property type="project" value="UniProtKB-KW"/>
</dbReference>
<dbReference type="OrthoDB" id="441223at2759"/>
<evidence type="ECO:0000256" key="3">
    <source>
        <dbReference type="ARBA" id="ARBA00022517"/>
    </source>
</evidence>
<keyword evidence="7" id="KW-0687">Ribonucleoprotein</keyword>
<comment type="similarity">
    <text evidence="2">Belongs to the KRR1 family.</text>
</comment>
<feature type="region of interest" description="Disordered" evidence="9">
    <location>
        <begin position="25"/>
        <end position="87"/>
    </location>
</feature>
<dbReference type="AlphaFoldDB" id="A0A5J4YW03"/>
<dbReference type="Pfam" id="PF17903">
    <property type="entry name" value="KH_KRR1_1st"/>
    <property type="match status" value="1"/>
</dbReference>
<evidence type="ECO:0000256" key="8">
    <source>
        <dbReference type="ARBA" id="ARBA00032993"/>
    </source>
</evidence>
<keyword evidence="12" id="KW-1185">Reference proteome</keyword>
<feature type="region of interest" description="Disordered" evidence="9">
    <location>
        <begin position="565"/>
        <end position="585"/>
    </location>
</feature>
<name>A0A5J4YW03_PORPP</name>
<dbReference type="FunFam" id="3.30.1370.10:FF:000011">
    <property type="entry name" value="KRR1 small subunit processome component"/>
    <property type="match status" value="1"/>
</dbReference>
<accession>A0A5J4YW03</accession>
<evidence type="ECO:0000313" key="11">
    <source>
        <dbReference type="EMBL" id="KAA8495546.1"/>
    </source>
</evidence>
<keyword evidence="4" id="KW-0698">rRNA processing</keyword>
<dbReference type="FunFam" id="3.30.1370.10:FF:000014">
    <property type="entry name" value="KRR1 small subunit processome component"/>
    <property type="match status" value="1"/>
</dbReference>
<dbReference type="PANTHER" id="PTHR12581">
    <property type="entry name" value="HIV-1 REV BINDING PROTEIN 2, 3"/>
    <property type="match status" value="1"/>
</dbReference>
<dbReference type="CDD" id="cd22394">
    <property type="entry name" value="KH-I_KRR1_rpt2"/>
    <property type="match status" value="1"/>
</dbReference>
<dbReference type="GO" id="GO:0032040">
    <property type="term" value="C:small-subunit processome"/>
    <property type="evidence" value="ECO:0007669"/>
    <property type="project" value="TreeGrafter"/>
</dbReference>
<evidence type="ECO:0000313" key="12">
    <source>
        <dbReference type="Proteomes" id="UP000324585"/>
    </source>
</evidence>
<dbReference type="InterPro" id="IPR041174">
    <property type="entry name" value="KRR1-like_KH1"/>
</dbReference>
<feature type="compositionally biased region" description="Low complexity" evidence="9">
    <location>
        <begin position="195"/>
        <end position="217"/>
    </location>
</feature>
<gene>
    <name evidence="11" type="ORF">FVE85_1701</name>
</gene>
<feature type="compositionally biased region" description="Basic residues" evidence="9">
    <location>
        <begin position="443"/>
        <end position="453"/>
    </location>
</feature>
<feature type="domain" description="K Homology" evidence="10">
    <location>
        <begin position="332"/>
        <end position="409"/>
    </location>
</feature>
<dbReference type="InterPro" id="IPR048550">
    <property type="entry name" value="KRR1-like_KH1_euk"/>
</dbReference>
<keyword evidence="3" id="KW-0690">Ribosome biogenesis</keyword>